<accession>A0A2H0X055</accession>
<sequence>MTPIGISILQTLKYSDHFGFPLTLSEIHSRLVGARSSRPLLITAINQMLKSKTISQTGDYYHLPGHASLVARRLKRAKFCAPRLRLAQTLAIKLSHTPGILAIYLTGSLAMSNSSVNDDIDFMIIAHSHHLWTTRFLLTLYTTILGLRRTPNSPRSSGKLCLNLYLTPMSYALPNHKQSLYTAYELVQAIPLFDPHNTRASLFAANSWIRHYLPNFPPPKITPSTIYHLPSTINFFEKLAYRLQLLYMRPKLTREYVTQDSAFFHPHDPGTKVLRGLSLKGIPGCKPSRARRQAKGESSLEV</sequence>
<dbReference type="SUPFAM" id="SSF81301">
    <property type="entry name" value="Nucleotidyltransferase"/>
    <property type="match status" value="1"/>
</dbReference>
<protein>
    <recommendedName>
        <fullName evidence="3">Polymerase nucleotidyl transferase domain-containing protein</fullName>
    </recommendedName>
</protein>
<dbReference type="Proteomes" id="UP000229574">
    <property type="component" value="Unassembled WGS sequence"/>
</dbReference>
<evidence type="ECO:0008006" key="3">
    <source>
        <dbReference type="Google" id="ProtNLM"/>
    </source>
</evidence>
<gene>
    <name evidence="1" type="ORF">COT54_03905</name>
</gene>
<dbReference type="AlphaFoldDB" id="A0A2H0X055"/>
<proteinExistence type="predicted"/>
<evidence type="ECO:0000313" key="1">
    <source>
        <dbReference type="EMBL" id="PIS17578.1"/>
    </source>
</evidence>
<reference evidence="2" key="1">
    <citation type="submission" date="2017-09" db="EMBL/GenBank/DDBJ databases">
        <title>Depth-based differentiation of microbial function through sediment-hosted aquifers and enrichment of novel symbionts in the deep terrestrial subsurface.</title>
        <authorList>
            <person name="Probst A.J."/>
            <person name="Ladd B."/>
            <person name="Jarett J.K."/>
            <person name="Geller-Mcgrath D.E."/>
            <person name="Sieber C.M.K."/>
            <person name="Emerson J.B."/>
            <person name="Anantharaman K."/>
            <person name="Thomas B.C."/>
            <person name="Malmstrom R."/>
            <person name="Stieglmeier M."/>
            <person name="Klingl A."/>
            <person name="Woyke T."/>
            <person name="Ryan C.M."/>
            <person name="Banfield J.F."/>
        </authorList>
    </citation>
    <scope>NUCLEOTIDE SEQUENCE [LARGE SCALE GENOMIC DNA]</scope>
</reference>
<dbReference type="InterPro" id="IPR043519">
    <property type="entry name" value="NT_sf"/>
</dbReference>
<comment type="caution">
    <text evidence="1">The sequence shown here is derived from an EMBL/GenBank/DDBJ whole genome shotgun (WGS) entry which is preliminary data.</text>
</comment>
<evidence type="ECO:0000313" key="2">
    <source>
        <dbReference type="Proteomes" id="UP000229574"/>
    </source>
</evidence>
<name>A0A2H0X055_9BACT</name>
<dbReference type="EMBL" id="PEYY01000143">
    <property type="protein sequence ID" value="PIS17578.1"/>
    <property type="molecule type" value="Genomic_DNA"/>
</dbReference>
<organism evidence="1 2">
    <name type="scientific">Candidatus Collierbacteria bacterium CG09_land_8_20_14_0_10_46_12</name>
    <dbReference type="NCBI Taxonomy" id="1974533"/>
    <lineage>
        <taxon>Bacteria</taxon>
        <taxon>Candidatus Collieribacteriota</taxon>
    </lineage>
</organism>